<evidence type="ECO:0000313" key="3">
    <source>
        <dbReference type="EMBL" id="WPR89628.1"/>
    </source>
</evidence>
<dbReference type="SUPFAM" id="SSF53474">
    <property type="entry name" value="alpha/beta-Hydrolases"/>
    <property type="match status" value="1"/>
</dbReference>
<evidence type="ECO:0000256" key="1">
    <source>
        <dbReference type="SAM" id="Phobius"/>
    </source>
</evidence>
<proteinExistence type="predicted"/>
<feature type="transmembrane region" description="Helical" evidence="1">
    <location>
        <begin position="78"/>
        <end position="98"/>
    </location>
</feature>
<keyword evidence="1" id="KW-0472">Membrane</keyword>
<keyword evidence="3" id="KW-0378">Hydrolase</keyword>
<dbReference type="InterPro" id="IPR029059">
    <property type="entry name" value="AB_hydrolase_5"/>
</dbReference>
<keyword evidence="1" id="KW-0812">Transmembrane</keyword>
<feature type="transmembrane region" description="Helical" evidence="1">
    <location>
        <begin position="46"/>
        <end position="66"/>
    </location>
</feature>
<dbReference type="EMBL" id="CP139368">
    <property type="protein sequence ID" value="WPR89628.1"/>
    <property type="molecule type" value="Genomic_DNA"/>
</dbReference>
<reference evidence="3 4" key="1">
    <citation type="submission" date="2023-11" db="EMBL/GenBank/DDBJ databases">
        <title>Genome sequence of Microbacterium rhizosphaerae KACC 19337.</title>
        <authorList>
            <person name="Choi H."/>
            <person name="Kim S."/>
            <person name="Kim Y."/>
            <person name="Kwon S.-W."/>
            <person name="Heo J."/>
        </authorList>
    </citation>
    <scope>NUCLEOTIDE SEQUENCE [LARGE SCALE GENOMIC DNA]</scope>
    <source>
        <strain evidence="3 4">KACC 19337</strain>
    </source>
</reference>
<feature type="transmembrane region" description="Helical" evidence="1">
    <location>
        <begin position="12"/>
        <end position="34"/>
    </location>
</feature>
<accession>A0ABZ0SP70</accession>
<dbReference type="Proteomes" id="UP001323798">
    <property type="component" value="Chromosome"/>
</dbReference>
<gene>
    <name evidence="3" type="ORF">SM116_18000</name>
</gene>
<evidence type="ECO:0000259" key="2">
    <source>
        <dbReference type="Pfam" id="PF12695"/>
    </source>
</evidence>
<protein>
    <submittedName>
        <fullName evidence="3">Alpha/beta hydrolase</fullName>
    </submittedName>
</protein>
<dbReference type="InterPro" id="IPR029058">
    <property type="entry name" value="AB_hydrolase_fold"/>
</dbReference>
<keyword evidence="1" id="KW-1133">Transmembrane helix</keyword>
<evidence type="ECO:0000313" key="4">
    <source>
        <dbReference type="Proteomes" id="UP001323798"/>
    </source>
</evidence>
<sequence>MADASRPTRRRDWLSWTTFALGIAGLVVVAWVCVTEWGGVVHGHPAYAVLLAVTAVASILTAVRGLRGRRTRRGGWRTGGVVIVVVLGIGWLALIGWLRPYTAVEPALTAMVSDGTVTVTETPTQIVMTPTSGGSATGVFFQPGALVDARAYAAHLRPLAESGHTVVIPKQPLGIAFLATGAFDDARAGFPDIDGWVVGGHSLGGTVAAMQADAADSDAASPAVGLLFYASYPASDISGSLGIPVLSISGSRDGLATPDKIAASRHDLPSDAQFVQIAGGSHAQFGSYGPQAGDNTPTISAEDARRQISGATVQFVDGFGS</sequence>
<keyword evidence="4" id="KW-1185">Reference proteome</keyword>
<dbReference type="RefSeq" id="WP_320942342.1">
    <property type="nucleotide sequence ID" value="NZ_BAABEU010000003.1"/>
</dbReference>
<dbReference type="GO" id="GO:0016787">
    <property type="term" value="F:hydrolase activity"/>
    <property type="evidence" value="ECO:0007669"/>
    <property type="project" value="UniProtKB-KW"/>
</dbReference>
<feature type="domain" description="Alpha/beta hydrolase fold-5" evidence="2">
    <location>
        <begin position="139"/>
        <end position="303"/>
    </location>
</feature>
<name>A0ABZ0SP70_9MICO</name>
<organism evidence="3 4">
    <name type="scientific">Microbacterium rhizosphaerae</name>
    <dbReference type="NCBI Taxonomy" id="1678237"/>
    <lineage>
        <taxon>Bacteria</taxon>
        <taxon>Bacillati</taxon>
        <taxon>Actinomycetota</taxon>
        <taxon>Actinomycetes</taxon>
        <taxon>Micrococcales</taxon>
        <taxon>Microbacteriaceae</taxon>
        <taxon>Microbacterium</taxon>
    </lineage>
</organism>
<dbReference type="Gene3D" id="3.40.50.1820">
    <property type="entry name" value="alpha/beta hydrolase"/>
    <property type="match status" value="1"/>
</dbReference>
<dbReference type="Pfam" id="PF12695">
    <property type="entry name" value="Abhydrolase_5"/>
    <property type="match status" value="1"/>
</dbReference>